<proteinExistence type="predicted"/>
<dbReference type="EMBL" id="ODYU01000933">
    <property type="protein sequence ID" value="SOQ36445.1"/>
    <property type="molecule type" value="Genomic_DNA"/>
</dbReference>
<dbReference type="PANTHER" id="PTHR39953:SF1">
    <property type="entry name" value="RE54151P"/>
    <property type="match status" value="1"/>
</dbReference>
<accession>A0A2H1V6G5</accession>
<gene>
    <name evidence="1" type="ORF">SFRICE_032268</name>
</gene>
<reference evidence="1" key="1">
    <citation type="submission" date="2016-07" db="EMBL/GenBank/DDBJ databases">
        <authorList>
            <person name="Bretaudeau A."/>
        </authorList>
    </citation>
    <scope>NUCLEOTIDE SEQUENCE</scope>
    <source>
        <strain evidence="1">Rice</strain>
        <tissue evidence="1">Whole body</tissue>
    </source>
</reference>
<name>A0A2H1V6G5_SPOFR</name>
<protein>
    <submittedName>
        <fullName evidence="1">SFRICE_032268</fullName>
    </submittedName>
</protein>
<sequence>MHLKCCEPQLPKPGSARESYGDEAIGYVQRRRESGLCTMKCKICPEHKVRSSSYVTMVIDEYKCEIVSCQCLDCATSAGGCKHAVAFLMWTHRRTEALLALRWNVTGRNQGSPEVYSRGKKRKITNCELLKCQPDFKHSDVRQFSFHNFLMQASDELNNDVDQVLESLTATLNDNVLAEIETATRKQ</sequence>
<dbReference type="PANTHER" id="PTHR39953">
    <property type="entry name" value="RE54151P"/>
    <property type="match status" value="1"/>
</dbReference>
<organism evidence="1">
    <name type="scientific">Spodoptera frugiperda</name>
    <name type="common">Fall armyworm</name>
    <dbReference type="NCBI Taxonomy" id="7108"/>
    <lineage>
        <taxon>Eukaryota</taxon>
        <taxon>Metazoa</taxon>
        <taxon>Ecdysozoa</taxon>
        <taxon>Arthropoda</taxon>
        <taxon>Hexapoda</taxon>
        <taxon>Insecta</taxon>
        <taxon>Pterygota</taxon>
        <taxon>Neoptera</taxon>
        <taxon>Endopterygota</taxon>
        <taxon>Lepidoptera</taxon>
        <taxon>Glossata</taxon>
        <taxon>Ditrysia</taxon>
        <taxon>Noctuoidea</taxon>
        <taxon>Noctuidae</taxon>
        <taxon>Amphipyrinae</taxon>
        <taxon>Spodoptera</taxon>
    </lineage>
</organism>
<evidence type="ECO:0000313" key="1">
    <source>
        <dbReference type="EMBL" id="SOQ36445.1"/>
    </source>
</evidence>
<dbReference type="AlphaFoldDB" id="A0A2H1V6G5"/>